<dbReference type="PANTHER" id="PTHR43674">
    <property type="entry name" value="NITRILASE C965.09-RELATED"/>
    <property type="match status" value="1"/>
</dbReference>
<dbReference type="STRING" id="1167006.UWK_01366"/>
<dbReference type="Proteomes" id="UP000011721">
    <property type="component" value="Chromosome"/>
</dbReference>
<evidence type="ECO:0000259" key="2">
    <source>
        <dbReference type="PROSITE" id="PS50263"/>
    </source>
</evidence>
<accession>M1P8E0</accession>
<dbReference type="PATRIC" id="fig|1167006.5.peg.1506"/>
<gene>
    <name evidence="3" type="ordered locus">UWK_01366</name>
</gene>
<dbReference type="InterPro" id="IPR036526">
    <property type="entry name" value="C-N_Hydrolase_sf"/>
</dbReference>
<dbReference type="eggNOG" id="COG0388">
    <property type="taxonomic scope" value="Bacteria"/>
</dbReference>
<proteinExistence type="predicted"/>
<dbReference type="PROSITE" id="PS50263">
    <property type="entry name" value="CN_HYDROLASE"/>
    <property type="match status" value="1"/>
</dbReference>
<dbReference type="SUPFAM" id="SSF56317">
    <property type="entry name" value="Carbon-nitrogen hydrolase"/>
    <property type="match status" value="1"/>
</dbReference>
<keyword evidence="4" id="KW-1185">Reference proteome</keyword>
<dbReference type="InterPro" id="IPR050345">
    <property type="entry name" value="Aliph_Amidase/BUP"/>
</dbReference>
<reference evidence="4" key="1">
    <citation type="journal article" date="2013" name="Stand. Genomic Sci.">
        <title>Complete genome sequence of Desulfocapsa sulfexigens, a marine deltaproteobacterium specialized in disproportionating inorganic sulfur compounds.</title>
        <authorList>
            <person name="Finster K.W."/>
            <person name="Kjeldsen K.U."/>
            <person name="Kube M."/>
            <person name="Reinhardt R."/>
            <person name="Mussmann M."/>
            <person name="Amann R."/>
            <person name="Schreiber L."/>
        </authorList>
    </citation>
    <scope>NUCLEOTIDE SEQUENCE [LARGE SCALE GENOMIC DNA]</scope>
    <source>
        <strain evidence="4">DSM 10523 / SB164P1</strain>
    </source>
</reference>
<dbReference type="Pfam" id="PF00795">
    <property type="entry name" value="CN_hydrolase"/>
    <property type="match status" value="1"/>
</dbReference>
<organism evidence="3 4">
    <name type="scientific">Desulfocapsa sulfexigens (strain DSM 10523 / SB164P1)</name>
    <dbReference type="NCBI Taxonomy" id="1167006"/>
    <lineage>
        <taxon>Bacteria</taxon>
        <taxon>Pseudomonadati</taxon>
        <taxon>Thermodesulfobacteriota</taxon>
        <taxon>Desulfobulbia</taxon>
        <taxon>Desulfobulbales</taxon>
        <taxon>Desulfocapsaceae</taxon>
        <taxon>Desulfocapsa</taxon>
    </lineage>
</organism>
<dbReference type="GO" id="GO:0033388">
    <property type="term" value="P:putrescine biosynthetic process from arginine"/>
    <property type="evidence" value="ECO:0007669"/>
    <property type="project" value="TreeGrafter"/>
</dbReference>
<dbReference type="PANTHER" id="PTHR43674:SF2">
    <property type="entry name" value="BETA-UREIDOPROPIONASE"/>
    <property type="match status" value="1"/>
</dbReference>
<dbReference type="InterPro" id="IPR044083">
    <property type="entry name" value="RamA-like"/>
</dbReference>
<evidence type="ECO:0000313" key="3">
    <source>
        <dbReference type="EMBL" id="AGF77927.1"/>
    </source>
</evidence>
<protein>
    <submittedName>
        <fullName evidence="3">Putative amidohydrolase</fullName>
    </submittedName>
</protein>
<dbReference type="AlphaFoldDB" id="M1P8E0"/>
<keyword evidence="1 3" id="KW-0378">Hydrolase</keyword>
<dbReference type="GO" id="GO:0050126">
    <property type="term" value="F:N-carbamoylputrescine amidase activity"/>
    <property type="evidence" value="ECO:0007669"/>
    <property type="project" value="TreeGrafter"/>
</dbReference>
<dbReference type="CDD" id="cd07576">
    <property type="entry name" value="R-amidase_like"/>
    <property type="match status" value="1"/>
</dbReference>
<dbReference type="EMBL" id="CP003985">
    <property type="protein sequence ID" value="AGF77927.1"/>
    <property type="molecule type" value="Genomic_DNA"/>
</dbReference>
<dbReference type="HOGENOM" id="CLU_030130_3_0_7"/>
<dbReference type="OrthoDB" id="9811121at2"/>
<sequence length="315" mass="34907">MIINTYIKENAPGTGNGIRLAVYQGKGPAGTPEAIRHNTDQLEQVVRTARQFNAQLISFPELYLSGYAITPETAQELAMETAGPELAKVAEIAKANDITIICPYPEKATVGGKTRYYDSIAVFDINGFLLKNYRKTHLWGPDEKKIWNIGYELEEEGEAYSVFLVNDFPVAVLNCYEAEFPELARILALKGAKLIVIPTAADESTVLSSGKWTTTPYPDVSKTLIPAHAYENNIFISYSNRCQEETLKGKIVGKYLGNSMIANCHGELMVAAKNEVTLLLADCIPANYGPTHPENTDYLKDRRASLYRELVKTTE</sequence>
<dbReference type="InterPro" id="IPR003010">
    <property type="entry name" value="C-N_Hydrolase"/>
</dbReference>
<dbReference type="RefSeq" id="WP_015403618.1">
    <property type="nucleotide sequence ID" value="NC_020304.1"/>
</dbReference>
<dbReference type="Gene3D" id="3.60.110.10">
    <property type="entry name" value="Carbon-nitrogen hydrolase"/>
    <property type="match status" value="1"/>
</dbReference>
<feature type="domain" description="CN hydrolase" evidence="2">
    <location>
        <begin position="18"/>
        <end position="285"/>
    </location>
</feature>
<evidence type="ECO:0000256" key="1">
    <source>
        <dbReference type="ARBA" id="ARBA00022801"/>
    </source>
</evidence>
<name>M1P8E0_DESSD</name>
<evidence type="ECO:0000313" key="4">
    <source>
        <dbReference type="Proteomes" id="UP000011721"/>
    </source>
</evidence>
<dbReference type="KEGG" id="dsf:UWK_01366"/>